<evidence type="ECO:0000313" key="2">
    <source>
        <dbReference type="EMBL" id="MBU9720967.1"/>
    </source>
</evidence>
<protein>
    <submittedName>
        <fullName evidence="2">Conserved phage C-terminal domain-containing protein</fullName>
    </submittedName>
</protein>
<evidence type="ECO:0000259" key="1">
    <source>
        <dbReference type="Pfam" id="PF09524"/>
    </source>
</evidence>
<dbReference type="EMBL" id="JAHQCR010000025">
    <property type="protein sequence ID" value="MBU9720967.1"/>
    <property type="molecule type" value="Genomic_DNA"/>
</dbReference>
<reference evidence="2 3" key="1">
    <citation type="submission" date="2021-06" db="EMBL/GenBank/DDBJ databases">
        <title>Bacillus sp. RD4P76, an endophyte from a halophyte.</title>
        <authorList>
            <person name="Sun J.-Q."/>
        </authorList>
    </citation>
    <scope>NUCLEOTIDE SEQUENCE [LARGE SCALE GENOMIC DNA]</scope>
    <source>
        <strain evidence="2 3">JCM 17098</strain>
    </source>
</reference>
<keyword evidence="3" id="KW-1185">Reference proteome</keyword>
<organism evidence="2 3">
    <name type="scientific">Evansella alkalicola</name>
    <dbReference type="NCBI Taxonomy" id="745819"/>
    <lineage>
        <taxon>Bacteria</taxon>
        <taxon>Bacillati</taxon>
        <taxon>Bacillota</taxon>
        <taxon>Bacilli</taxon>
        <taxon>Bacillales</taxon>
        <taxon>Bacillaceae</taxon>
        <taxon>Evansella</taxon>
    </lineage>
</organism>
<comment type="caution">
    <text evidence="2">The sequence shown here is derived from an EMBL/GenBank/DDBJ whole genome shotgun (WGS) entry which is preliminary data.</text>
</comment>
<feature type="domain" description="Phage conserved hypothetical protein C-terminal" evidence="1">
    <location>
        <begin position="225"/>
        <end position="297"/>
    </location>
</feature>
<sequence length="321" mass="37011">MLKRAVVKEELVALTGDYRLALPLNQMIYWSERVNDYHTFIKEEKGRWQDINSPTDHGWIYKKGEQLSEETLMNCDARTMRTYLRKLVAGGWLQERDNPIHNRDNTKQYRVNLVKIHHDLGKLGFELAGYKVNLTQFFSKPEPHSKPLIDEGENGIVGKNQFANAETKHTSFPKEVGKNVNSTDKLVALTDNMVGVSDKTVGTIPENITNITTEKKEDIDEINVIISYLNKRTFKNFLPTSKTTQDLIRSRWKEGYRRHDFFTVIDRKAADWLFDDYMNKYLRPSTLFGDNFENYLNESKRPAKTSFDAYIAGLGDGGGQG</sequence>
<name>A0ABS6JRU6_9BACI</name>
<dbReference type="Pfam" id="PF09524">
    <property type="entry name" value="Phg_2220_C"/>
    <property type="match status" value="1"/>
</dbReference>
<evidence type="ECO:0000313" key="3">
    <source>
        <dbReference type="Proteomes" id="UP000790580"/>
    </source>
</evidence>
<accession>A0ABS6JRU6</accession>
<gene>
    <name evidence="2" type="ORF">KS407_05820</name>
</gene>
<dbReference type="Proteomes" id="UP000790580">
    <property type="component" value="Unassembled WGS sequence"/>
</dbReference>
<dbReference type="NCBIfam" id="TIGR02220">
    <property type="entry name" value="phg_TIGR02220"/>
    <property type="match status" value="1"/>
</dbReference>
<proteinExistence type="predicted"/>
<dbReference type="InterPro" id="IPR011741">
    <property type="entry name" value="Phg_2220_C"/>
</dbReference>
<dbReference type="RefSeq" id="WP_088073873.1">
    <property type="nucleotide sequence ID" value="NZ_JAHQCR010000025.1"/>
</dbReference>